<evidence type="ECO:0000259" key="8">
    <source>
        <dbReference type="PROSITE" id="PS50835"/>
    </source>
</evidence>
<feature type="compositionally biased region" description="Polar residues" evidence="6">
    <location>
        <begin position="179"/>
        <end position="189"/>
    </location>
</feature>
<dbReference type="Proteomes" id="UP001187343">
    <property type="component" value="Unassembled WGS sequence"/>
</dbReference>
<dbReference type="InterPro" id="IPR003599">
    <property type="entry name" value="Ig_sub"/>
</dbReference>
<feature type="domain" description="C2H2-type" evidence="7">
    <location>
        <begin position="275"/>
        <end position="303"/>
    </location>
</feature>
<evidence type="ECO:0000256" key="3">
    <source>
        <dbReference type="ARBA" id="ARBA00022771"/>
    </source>
</evidence>
<dbReference type="GO" id="GO:0008270">
    <property type="term" value="F:zinc ion binding"/>
    <property type="evidence" value="ECO:0007669"/>
    <property type="project" value="UniProtKB-KW"/>
</dbReference>
<reference evidence="9" key="1">
    <citation type="submission" date="2023-08" db="EMBL/GenBank/DDBJ databases">
        <title>Chromosome-level Genome Assembly of mud carp (Cirrhinus molitorella).</title>
        <authorList>
            <person name="Liu H."/>
        </authorList>
    </citation>
    <scope>NUCLEOTIDE SEQUENCE</scope>
    <source>
        <strain evidence="9">Prfri</strain>
        <tissue evidence="9">Muscle</tissue>
    </source>
</reference>
<feature type="region of interest" description="Disordered" evidence="6">
    <location>
        <begin position="33"/>
        <end position="143"/>
    </location>
</feature>
<dbReference type="PROSITE" id="PS50835">
    <property type="entry name" value="IG_LIKE"/>
    <property type="match status" value="1"/>
</dbReference>
<organism evidence="9 10">
    <name type="scientific">Cirrhinus molitorella</name>
    <name type="common">mud carp</name>
    <dbReference type="NCBI Taxonomy" id="172907"/>
    <lineage>
        <taxon>Eukaryota</taxon>
        <taxon>Metazoa</taxon>
        <taxon>Chordata</taxon>
        <taxon>Craniata</taxon>
        <taxon>Vertebrata</taxon>
        <taxon>Euteleostomi</taxon>
        <taxon>Actinopterygii</taxon>
        <taxon>Neopterygii</taxon>
        <taxon>Teleostei</taxon>
        <taxon>Ostariophysi</taxon>
        <taxon>Cypriniformes</taxon>
        <taxon>Cyprinidae</taxon>
        <taxon>Labeoninae</taxon>
        <taxon>Labeonini</taxon>
        <taxon>Cirrhinus</taxon>
    </lineage>
</organism>
<dbReference type="InterPro" id="IPR036179">
    <property type="entry name" value="Ig-like_dom_sf"/>
</dbReference>
<dbReference type="GO" id="GO:0000981">
    <property type="term" value="F:DNA-binding transcription factor activity, RNA polymerase II-specific"/>
    <property type="evidence" value="ECO:0007669"/>
    <property type="project" value="TreeGrafter"/>
</dbReference>
<feature type="domain" description="C2H2-type" evidence="7">
    <location>
        <begin position="305"/>
        <end position="335"/>
    </location>
</feature>
<evidence type="ECO:0000313" key="9">
    <source>
        <dbReference type="EMBL" id="KAK2903082.1"/>
    </source>
</evidence>
<evidence type="ECO:0000256" key="6">
    <source>
        <dbReference type="SAM" id="MobiDB-lite"/>
    </source>
</evidence>
<accession>A0AA88PXD5</accession>
<feature type="compositionally biased region" description="Low complexity" evidence="6">
    <location>
        <begin position="133"/>
        <end position="143"/>
    </location>
</feature>
<evidence type="ECO:0000256" key="2">
    <source>
        <dbReference type="ARBA" id="ARBA00022737"/>
    </source>
</evidence>
<keyword evidence="10" id="KW-1185">Reference proteome</keyword>
<dbReference type="InterPro" id="IPR003598">
    <property type="entry name" value="Ig_sub2"/>
</dbReference>
<keyword evidence="1" id="KW-0479">Metal-binding</keyword>
<dbReference type="InterPro" id="IPR036236">
    <property type="entry name" value="Znf_C2H2_sf"/>
</dbReference>
<feature type="domain" description="Ig-like" evidence="8">
    <location>
        <begin position="546"/>
        <end position="647"/>
    </location>
</feature>
<dbReference type="Pfam" id="PF13927">
    <property type="entry name" value="Ig_3"/>
    <property type="match status" value="1"/>
</dbReference>
<dbReference type="SMART" id="SM00355">
    <property type="entry name" value="ZnF_C2H2"/>
    <property type="match status" value="3"/>
</dbReference>
<dbReference type="AlphaFoldDB" id="A0AA88PXD5"/>
<dbReference type="PROSITE" id="PS00028">
    <property type="entry name" value="ZINC_FINGER_C2H2_1"/>
    <property type="match status" value="2"/>
</dbReference>
<dbReference type="SUPFAM" id="SSF48726">
    <property type="entry name" value="Immunoglobulin"/>
    <property type="match status" value="1"/>
</dbReference>
<evidence type="ECO:0008006" key="11">
    <source>
        <dbReference type="Google" id="ProtNLM"/>
    </source>
</evidence>
<dbReference type="EMBL" id="JAUYZG010000007">
    <property type="protein sequence ID" value="KAK2903082.1"/>
    <property type="molecule type" value="Genomic_DNA"/>
</dbReference>
<feature type="compositionally biased region" description="Basic and acidic residues" evidence="6">
    <location>
        <begin position="73"/>
        <end position="89"/>
    </location>
</feature>
<dbReference type="PANTHER" id="PTHR24409:SF295">
    <property type="entry name" value="AZ2-RELATED"/>
    <property type="match status" value="1"/>
</dbReference>
<dbReference type="SMART" id="SM00409">
    <property type="entry name" value="IG"/>
    <property type="match status" value="2"/>
</dbReference>
<evidence type="ECO:0000313" key="10">
    <source>
        <dbReference type="Proteomes" id="UP001187343"/>
    </source>
</evidence>
<keyword evidence="4" id="KW-0862">Zinc</keyword>
<dbReference type="SUPFAM" id="SSF57667">
    <property type="entry name" value="beta-beta-alpha zinc fingers"/>
    <property type="match status" value="1"/>
</dbReference>
<keyword evidence="2" id="KW-0677">Repeat</keyword>
<comment type="caution">
    <text evidence="9">The sequence shown here is derived from an EMBL/GenBank/DDBJ whole genome shotgun (WGS) entry which is preliminary data.</text>
</comment>
<dbReference type="PROSITE" id="PS50157">
    <property type="entry name" value="ZINC_FINGER_C2H2_2"/>
    <property type="match status" value="3"/>
</dbReference>
<dbReference type="Gene3D" id="2.60.40.10">
    <property type="entry name" value="Immunoglobulins"/>
    <property type="match status" value="2"/>
</dbReference>
<evidence type="ECO:0000256" key="1">
    <source>
        <dbReference type="ARBA" id="ARBA00022723"/>
    </source>
</evidence>
<dbReference type="FunFam" id="3.30.160.60:FF:004448">
    <property type="match status" value="1"/>
</dbReference>
<dbReference type="GO" id="GO:0000977">
    <property type="term" value="F:RNA polymerase II transcription regulatory region sequence-specific DNA binding"/>
    <property type="evidence" value="ECO:0007669"/>
    <property type="project" value="TreeGrafter"/>
</dbReference>
<dbReference type="Gene3D" id="3.30.160.60">
    <property type="entry name" value="Classic Zinc Finger"/>
    <property type="match status" value="1"/>
</dbReference>
<dbReference type="Pfam" id="PF00096">
    <property type="entry name" value="zf-C2H2"/>
    <property type="match status" value="2"/>
</dbReference>
<sequence length="672" mass="75296">MDKDRLAAGPCSWLDMHNFIGDLMAANASVTGHPLREQRTEETLSSAWPKVSHPPHSAPSRQSQVKSAVRFGLHSEERERESRDHESHVQHRACTCPGCPLSSSPSSSSVHTLKPRTSTASEIQPPSPPQSTPPQQTKEPSSAPVALGLCLGLGLSLEEENTEPSSTSAHPQQEDKGTSTHSPIPQANPESPPVQAFPCLCCHRGFQNCSQLLHQQKDVAHHHYHHHHHHCPLTTCTSCTLPSFPCLSCQRTFPTCAQLLRHQQGHAQQEGLQQLPCMHCSASFPRPSQLLQHQRTQHSSKAGGFLCSECGRAFNSHSNLRIHLNSFSNRSGIRFHHRTVHGIVTEPNSVGRPSLAASASSSDFQRIQASSVNQIQLREMEERNPPSKEPLRGAGDKEALPYACEDCEETSFSQTQKSRSFKMRSYIFITLLAFTFLQTSTASLEIKGPSEPILEGQDVTLECVDTESELNMSTVHFERFSKYMNRWYRLEPDQAYFYRRCFLYDVDVRREEGRLLLFIASIQSWSEGPYRCISEDSSVADNSSQPLTIPIHYMREVAVHRAGLGYLQRYFNSVQDLKVRLGDDVELECSTSASEAPEYVWAKEGEDWLLPSNKLKLKKVNEQDGGRYTCSAQSPTVRSLMKKRTVSITVLPEDAAWYETTTGRFEQEQGTH</sequence>
<dbReference type="InterPro" id="IPR007110">
    <property type="entry name" value="Ig-like_dom"/>
</dbReference>
<gene>
    <name evidence="9" type="ORF">Q8A67_007795</name>
</gene>
<dbReference type="GO" id="GO:0005634">
    <property type="term" value="C:nucleus"/>
    <property type="evidence" value="ECO:0007669"/>
    <property type="project" value="TreeGrafter"/>
</dbReference>
<dbReference type="InterPro" id="IPR013087">
    <property type="entry name" value="Znf_C2H2_type"/>
</dbReference>
<dbReference type="InterPro" id="IPR013783">
    <property type="entry name" value="Ig-like_fold"/>
</dbReference>
<dbReference type="SMART" id="SM00408">
    <property type="entry name" value="IGc2"/>
    <property type="match status" value="1"/>
</dbReference>
<protein>
    <recommendedName>
        <fullName evidence="11">C2H2-type domain-containing protein</fullName>
    </recommendedName>
</protein>
<dbReference type="PANTHER" id="PTHR24409">
    <property type="entry name" value="ZINC FINGER PROTEIN 142"/>
    <property type="match status" value="1"/>
</dbReference>
<proteinExistence type="predicted"/>
<feature type="region of interest" description="Disordered" evidence="6">
    <location>
        <begin position="158"/>
        <end position="191"/>
    </location>
</feature>
<name>A0AA88PXD5_9TELE</name>
<evidence type="ECO:0000256" key="5">
    <source>
        <dbReference type="PROSITE-ProRule" id="PRU00042"/>
    </source>
</evidence>
<evidence type="ECO:0000259" key="7">
    <source>
        <dbReference type="PROSITE" id="PS50157"/>
    </source>
</evidence>
<evidence type="ECO:0000256" key="4">
    <source>
        <dbReference type="ARBA" id="ARBA00022833"/>
    </source>
</evidence>
<feature type="domain" description="C2H2-type" evidence="7">
    <location>
        <begin position="244"/>
        <end position="271"/>
    </location>
</feature>
<keyword evidence="3 5" id="KW-0863">Zinc-finger</keyword>